<feature type="region of interest" description="Disordered" evidence="1">
    <location>
        <begin position="164"/>
        <end position="257"/>
    </location>
</feature>
<accession>A0AB34X456</accession>
<gene>
    <name evidence="5" type="ORF">CJ240_05120</name>
    <name evidence="4" type="ORF">HMPREF1862_00159</name>
</gene>
<dbReference type="Proteomes" id="UP000070572">
    <property type="component" value="Unassembled WGS sequence"/>
</dbReference>
<evidence type="ECO:0000313" key="4">
    <source>
        <dbReference type="EMBL" id="KXB82095.1"/>
    </source>
</evidence>
<evidence type="ECO:0000313" key="7">
    <source>
        <dbReference type="Proteomes" id="UP000243201"/>
    </source>
</evidence>
<keyword evidence="2" id="KW-0812">Transmembrane</keyword>
<feature type="compositionally biased region" description="Low complexity" evidence="1">
    <location>
        <begin position="203"/>
        <end position="214"/>
    </location>
</feature>
<dbReference type="EMBL" id="LSDN01000003">
    <property type="protein sequence ID" value="KXB82095.1"/>
    <property type="molecule type" value="Genomic_DNA"/>
</dbReference>
<comment type="caution">
    <text evidence="4">The sequence shown here is derived from an EMBL/GenBank/DDBJ whole genome shotgun (WGS) entry which is preliminary data.</text>
</comment>
<dbReference type="RefSeq" id="WP_060919996.1">
    <property type="nucleotide sequence ID" value="NZ_CAUPGC010000017.1"/>
</dbReference>
<evidence type="ECO:0000313" key="6">
    <source>
        <dbReference type="Proteomes" id="UP000070572"/>
    </source>
</evidence>
<evidence type="ECO:0000256" key="1">
    <source>
        <dbReference type="SAM" id="MobiDB-lite"/>
    </source>
</evidence>
<name>A0AB34X456_9ACTO</name>
<feature type="transmembrane region" description="Helical" evidence="2">
    <location>
        <begin position="66"/>
        <end position="88"/>
    </location>
</feature>
<dbReference type="Proteomes" id="UP000243201">
    <property type="component" value="Unassembled WGS sequence"/>
</dbReference>
<dbReference type="AlphaFoldDB" id="A0AB34X456"/>
<feature type="domain" description="General stress protein 17M-like" evidence="3">
    <location>
        <begin position="18"/>
        <end position="84"/>
    </location>
</feature>
<protein>
    <recommendedName>
        <fullName evidence="3">General stress protein 17M-like domain-containing protein</fullName>
    </recommendedName>
</protein>
<evidence type="ECO:0000256" key="2">
    <source>
        <dbReference type="SAM" id="Phobius"/>
    </source>
</evidence>
<feature type="transmembrane region" description="Helical" evidence="2">
    <location>
        <begin position="94"/>
        <end position="113"/>
    </location>
</feature>
<proteinExistence type="predicted"/>
<keyword evidence="7" id="KW-1185">Reference proteome</keyword>
<keyword evidence="2" id="KW-0472">Membrane</keyword>
<sequence>MAFSLNRTVSAPPTGQDLAVFSSKEDVDEAINYLNSKDFPLQQLLVQERGLTRSNQVVGIVTWPKALIAGFSRGLMMGIFFALLFVIWKPSWAVFAPLVIVACAAVTAIERLVAWAIRSSDAGYPVAYASSLAGKEHVLMTAADYYTARRLLLDDSRFQAAVVEQDAPPSTDSGPTEFGSRPDERPRYGVRLSPQARKQLRSQQAQAAEATGAADSPISEPTAPQSPETEGQDLAEQPSEGETGQADPENSELNDAR</sequence>
<reference evidence="5 7" key="2">
    <citation type="submission" date="2017-09" db="EMBL/GenBank/DDBJ databases">
        <title>Bacterial strain isolated from the female urinary microbiota.</title>
        <authorList>
            <person name="Thomas-White K."/>
            <person name="Kumar N."/>
            <person name="Forster S."/>
            <person name="Putonti C."/>
            <person name="Lawley T."/>
            <person name="Wolfe A.J."/>
        </authorList>
    </citation>
    <scope>NUCLEOTIDE SEQUENCE [LARGE SCALE GENOMIC DNA]</scope>
    <source>
        <strain evidence="5 7">UMB0744</strain>
    </source>
</reference>
<keyword evidence="2" id="KW-1133">Transmembrane helix</keyword>
<dbReference type="EMBL" id="PNGC01000001">
    <property type="protein sequence ID" value="PMB91077.1"/>
    <property type="molecule type" value="Genomic_DNA"/>
</dbReference>
<evidence type="ECO:0000259" key="3">
    <source>
        <dbReference type="Pfam" id="PF11181"/>
    </source>
</evidence>
<organism evidence="4 6">
    <name type="scientific">Varibaculum cambriense</name>
    <dbReference type="NCBI Taxonomy" id="184870"/>
    <lineage>
        <taxon>Bacteria</taxon>
        <taxon>Bacillati</taxon>
        <taxon>Actinomycetota</taxon>
        <taxon>Actinomycetes</taxon>
        <taxon>Actinomycetales</taxon>
        <taxon>Actinomycetaceae</taxon>
        <taxon>Varibaculum</taxon>
    </lineage>
</organism>
<evidence type="ECO:0000313" key="5">
    <source>
        <dbReference type="EMBL" id="PMB91077.1"/>
    </source>
</evidence>
<dbReference type="Pfam" id="PF11181">
    <property type="entry name" value="YflT"/>
    <property type="match status" value="1"/>
</dbReference>
<reference evidence="4 6" key="1">
    <citation type="submission" date="2016-01" db="EMBL/GenBank/DDBJ databases">
        <authorList>
            <person name="Mitreva M."/>
            <person name="Pepin K.H."/>
            <person name="Mihindukulasuriya K.A."/>
            <person name="Fulton R."/>
            <person name="Fronick C."/>
            <person name="O'Laughlin M."/>
            <person name="Miner T."/>
            <person name="Herter B."/>
            <person name="Rosa B.A."/>
            <person name="Cordes M."/>
            <person name="Tomlinson C."/>
            <person name="Wollam A."/>
            <person name="Palsikar V.B."/>
            <person name="Mardis E.R."/>
            <person name="Wilson R.K."/>
        </authorList>
    </citation>
    <scope>NUCLEOTIDE SEQUENCE [LARGE SCALE GENOMIC DNA]</scope>
    <source>
        <strain evidence="4 6">DNF00696</strain>
    </source>
</reference>
<dbReference type="InterPro" id="IPR025889">
    <property type="entry name" value="GSP17M-like_dom"/>
</dbReference>